<evidence type="ECO:0000259" key="3">
    <source>
        <dbReference type="PROSITE" id="PS51212"/>
    </source>
</evidence>
<gene>
    <name evidence="4" type="ORF">QBC34DRAFT_148541</name>
</gene>
<reference evidence="4" key="1">
    <citation type="journal article" date="2023" name="Mol. Phylogenet. Evol.">
        <title>Genome-scale phylogeny and comparative genomics of the fungal order Sordariales.</title>
        <authorList>
            <person name="Hensen N."/>
            <person name="Bonometti L."/>
            <person name="Westerberg I."/>
            <person name="Brannstrom I.O."/>
            <person name="Guillou S."/>
            <person name="Cros-Aarteil S."/>
            <person name="Calhoun S."/>
            <person name="Haridas S."/>
            <person name="Kuo A."/>
            <person name="Mondo S."/>
            <person name="Pangilinan J."/>
            <person name="Riley R."/>
            <person name="LaButti K."/>
            <person name="Andreopoulos B."/>
            <person name="Lipzen A."/>
            <person name="Chen C."/>
            <person name="Yan M."/>
            <person name="Daum C."/>
            <person name="Ng V."/>
            <person name="Clum A."/>
            <person name="Steindorff A."/>
            <person name="Ohm R.A."/>
            <person name="Martin F."/>
            <person name="Silar P."/>
            <person name="Natvig D.O."/>
            <person name="Lalanne C."/>
            <person name="Gautier V."/>
            <person name="Ament-Velasquez S.L."/>
            <person name="Kruys A."/>
            <person name="Hutchinson M.I."/>
            <person name="Powell A.J."/>
            <person name="Barry K."/>
            <person name="Miller A.N."/>
            <person name="Grigoriev I.V."/>
            <person name="Debuchy R."/>
            <person name="Gladieux P."/>
            <person name="Hiltunen Thoren M."/>
            <person name="Johannesson H."/>
        </authorList>
    </citation>
    <scope>NUCLEOTIDE SEQUENCE</scope>
    <source>
        <strain evidence="4">PSN243</strain>
    </source>
</reference>
<feature type="signal peptide" evidence="2">
    <location>
        <begin position="1"/>
        <end position="19"/>
    </location>
</feature>
<comment type="caution">
    <text evidence="4">The sequence shown here is derived from an EMBL/GenBank/DDBJ whole genome shotgun (WGS) entry which is preliminary data.</text>
</comment>
<feature type="transmembrane region" description="Helical" evidence="1">
    <location>
        <begin position="182"/>
        <end position="206"/>
    </location>
</feature>
<dbReference type="SMART" id="SM00321">
    <property type="entry name" value="WSC"/>
    <property type="match status" value="1"/>
</dbReference>
<proteinExistence type="predicted"/>
<dbReference type="AlphaFoldDB" id="A0AAV9GE64"/>
<keyword evidence="5" id="KW-1185">Reference proteome</keyword>
<feature type="chain" id="PRO_5043417950" evidence="2">
    <location>
        <begin position="20"/>
        <end position="275"/>
    </location>
</feature>
<sequence length="275" mass="28508">MKTIQLLAAALFAAASVVGQTATKPTQTEKGVQKPSAAPTLNVITVQGCFSDPGELKFNSTPKFNSESSCVQEICFKNGFEVAGTTGGNQCFCGHKYPPKIALTDDKKCNIGCAGFDLQACGGIGTWTIYNTGLSVVVDTSGEESINKGGGGSGTTPAIKTVTGAPVVVTEKPEAPSSGPNVGAIAGGVVVGVLAIAGAIGGMFFYMRRKRNREIEEEHHRNAAVNSFISGKTGSSGGSITDARLDPVMAQRRMSDGSIADNHDYSRKILRVTNA</sequence>
<dbReference type="PROSITE" id="PS51212">
    <property type="entry name" value="WSC"/>
    <property type="match status" value="1"/>
</dbReference>
<keyword evidence="1" id="KW-0812">Transmembrane</keyword>
<feature type="domain" description="WSC" evidence="3">
    <location>
        <begin position="43"/>
        <end position="133"/>
    </location>
</feature>
<accession>A0AAV9GE64</accession>
<dbReference type="CDD" id="cd12087">
    <property type="entry name" value="TM_EGFR-like"/>
    <property type="match status" value="1"/>
</dbReference>
<dbReference type="Pfam" id="PF01822">
    <property type="entry name" value="WSC"/>
    <property type="match status" value="1"/>
</dbReference>
<dbReference type="InterPro" id="IPR002889">
    <property type="entry name" value="WSC_carb-bd"/>
</dbReference>
<name>A0AAV9GE64_9PEZI</name>
<reference evidence="4" key="2">
    <citation type="submission" date="2023-05" db="EMBL/GenBank/DDBJ databases">
        <authorList>
            <consortium name="Lawrence Berkeley National Laboratory"/>
            <person name="Steindorff A."/>
            <person name="Hensen N."/>
            <person name="Bonometti L."/>
            <person name="Westerberg I."/>
            <person name="Brannstrom I.O."/>
            <person name="Guillou S."/>
            <person name="Cros-Aarteil S."/>
            <person name="Calhoun S."/>
            <person name="Haridas S."/>
            <person name="Kuo A."/>
            <person name="Mondo S."/>
            <person name="Pangilinan J."/>
            <person name="Riley R."/>
            <person name="Labutti K."/>
            <person name="Andreopoulos B."/>
            <person name="Lipzen A."/>
            <person name="Chen C."/>
            <person name="Yanf M."/>
            <person name="Daum C."/>
            <person name="Ng V."/>
            <person name="Clum A."/>
            <person name="Ohm R."/>
            <person name="Martin F."/>
            <person name="Silar P."/>
            <person name="Natvig D."/>
            <person name="Lalanne C."/>
            <person name="Gautier V."/>
            <person name="Ament-Velasquez S.L."/>
            <person name="Kruys A."/>
            <person name="Hutchinson M.I."/>
            <person name="Powell A.J."/>
            <person name="Barry K."/>
            <person name="Miller A.N."/>
            <person name="Grigoriev I.V."/>
            <person name="Debuchy R."/>
            <person name="Gladieux P."/>
            <person name="Thoren M.H."/>
            <person name="Johannesson H."/>
        </authorList>
    </citation>
    <scope>NUCLEOTIDE SEQUENCE</scope>
    <source>
        <strain evidence="4">PSN243</strain>
    </source>
</reference>
<organism evidence="4 5">
    <name type="scientific">Podospora aff. communis PSN243</name>
    <dbReference type="NCBI Taxonomy" id="3040156"/>
    <lineage>
        <taxon>Eukaryota</taxon>
        <taxon>Fungi</taxon>
        <taxon>Dikarya</taxon>
        <taxon>Ascomycota</taxon>
        <taxon>Pezizomycotina</taxon>
        <taxon>Sordariomycetes</taxon>
        <taxon>Sordariomycetidae</taxon>
        <taxon>Sordariales</taxon>
        <taxon>Podosporaceae</taxon>
        <taxon>Podospora</taxon>
    </lineage>
</organism>
<keyword evidence="2" id="KW-0732">Signal</keyword>
<evidence type="ECO:0000256" key="1">
    <source>
        <dbReference type="SAM" id="Phobius"/>
    </source>
</evidence>
<evidence type="ECO:0000313" key="5">
    <source>
        <dbReference type="Proteomes" id="UP001321760"/>
    </source>
</evidence>
<keyword evidence="1" id="KW-1133">Transmembrane helix</keyword>
<evidence type="ECO:0000256" key="2">
    <source>
        <dbReference type="SAM" id="SignalP"/>
    </source>
</evidence>
<dbReference type="Proteomes" id="UP001321760">
    <property type="component" value="Unassembled WGS sequence"/>
</dbReference>
<dbReference type="EMBL" id="MU865956">
    <property type="protein sequence ID" value="KAK4446507.1"/>
    <property type="molecule type" value="Genomic_DNA"/>
</dbReference>
<keyword evidence="1" id="KW-0472">Membrane</keyword>
<evidence type="ECO:0000313" key="4">
    <source>
        <dbReference type="EMBL" id="KAK4446507.1"/>
    </source>
</evidence>
<protein>
    <submittedName>
        <fullName evidence="4">Wsc domain protein</fullName>
    </submittedName>
</protein>